<dbReference type="RefSeq" id="WP_094013549.1">
    <property type="nucleotide sequence ID" value="NZ_NMQW01000003.1"/>
</dbReference>
<gene>
    <name evidence="1" type="ORF">CF651_03885</name>
</gene>
<keyword evidence="2" id="KW-1185">Reference proteome</keyword>
<dbReference type="Proteomes" id="UP000215509">
    <property type="component" value="Unassembled WGS sequence"/>
</dbReference>
<sequence length="157" mass="17338">MTATTLLTAEGTVTPSGSKSHITYTLHLHQDCHDLHVEFEYAPKKLEDEAESKRLIEAGLHQFNAGDNVRAYTDNWKAYLPLQNLLTISLDDETGFRGAAHRHDPVQHLVAGPDNASPGLIPGSFPRGQLRITISLHCIVTAQCRYKLHVWEGGSTS</sequence>
<proteinExistence type="predicted"/>
<protein>
    <submittedName>
        <fullName evidence="1">Uncharacterized protein</fullName>
    </submittedName>
</protein>
<dbReference type="AlphaFoldDB" id="A0A229UWC1"/>
<name>A0A229UWC1_9BACL</name>
<dbReference type="EMBL" id="NMQW01000003">
    <property type="protein sequence ID" value="OXM87623.1"/>
    <property type="molecule type" value="Genomic_DNA"/>
</dbReference>
<evidence type="ECO:0000313" key="1">
    <source>
        <dbReference type="EMBL" id="OXM87623.1"/>
    </source>
</evidence>
<comment type="caution">
    <text evidence="1">The sequence shown here is derived from an EMBL/GenBank/DDBJ whole genome shotgun (WGS) entry which is preliminary data.</text>
</comment>
<dbReference type="OrthoDB" id="1690737at2"/>
<organism evidence="1 2">
    <name type="scientific">Paenibacillus rigui</name>
    <dbReference type="NCBI Taxonomy" id="554312"/>
    <lineage>
        <taxon>Bacteria</taxon>
        <taxon>Bacillati</taxon>
        <taxon>Bacillota</taxon>
        <taxon>Bacilli</taxon>
        <taxon>Bacillales</taxon>
        <taxon>Paenibacillaceae</taxon>
        <taxon>Paenibacillus</taxon>
    </lineage>
</organism>
<reference evidence="1 2" key="1">
    <citation type="submission" date="2017-07" db="EMBL/GenBank/DDBJ databases">
        <title>Genome sequencing and assembly of Paenibacillus rigui.</title>
        <authorList>
            <person name="Mayilraj S."/>
        </authorList>
    </citation>
    <scope>NUCLEOTIDE SEQUENCE [LARGE SCALE GENOMIC DNA]</scope>
    <source>
        <strain evidence="1 2">JCM 16352</strain>
    </source>
</reference>
<accession>A0A229UWC1</accession>
<evidence type="ECO:0000313" key="2">
    <source>
        <dbReference type="Proteomes" id="UP000215509"/>
    </source>
</evidence>